<accession>A0A1D3D5H4</accession>
<organism evidence="3 4">
    <name type="scientific">Cyclospora cayetanensis</name>
    <dbReference type="NCBI Taxonomy" id="88456"/>
    <lineage>
        <taxon>Eukaryota</taxon>
        <taxon>Sar</taxon>
        <taxon>Alveolata</taxon>
        <taxon>Apicomplexa</taxon>
        <taxon>Conoidasida</taxon>
        <taxon>Coccidia</taxon>
        <taxon>Eucoccidiorida</taxon>
        <taxon>Eimeriorina</taxon>
        <taxon>Eimeriidae</taxon>
        <taxon>Cyclospora</taxon>
    </lineage>
</organism>
<keyword evidence="1" id="KW-0472">Membrane</keyword>
<feature type="chain" id="PRO_5008914162" description="Transmembrane protein" evidence="2">
    <location>
        <begin position="21"/>
        <end position="119"/>
    </location>
</feature>
<dbReference type="InParanoid" id="A0A1D3D5H4"/>
<dbReference type="EMBL" id="JROU02000651">
    <property type="protein sequence ID" value="OEH78700.1"/>
    <property type="molecule type" value="Genomic_DNA"/>
</dbReference>
<gene>
    <name evidence="3" type="ORF">cyc_06615</name>
</gene>
<keyword evidence="2" id="KW-0732">Signal</keyword>
<keyword evidence="1" id="KW-0812">Transmembrane</keyword>
<sequence length="119" mass="12658">MSTMISLYCLPFVFAVLVSAAVEQKSDILPNSELAVSYVKAGSADSTSNQATSVTHLQSFQKDKDGFLGKKKLSLSLAAAIGILLVTLLVLNRSKLRRLLGYVESVHGDGLPEEVSTTG</sequence>
<proteinExistence type="predicted"/>
<evidence type="ECO:0000313" key="3">
    <source>
        <dbReference type="EMBL" id="OEH78700.1"/>
    </source>
</evidence>
<keyword evidence="4" id="KW-1185">Reference proteome</keyword>
<evidence type="ECO:0000256" key="2">
    <source>
        <dbReference type="SAM" id="SignalP"/>
    </source>
</evidence>
<evidence type="ECO:0008006" key="5">
    <source>
        <dbReference type="Google" id="ProtNLM"/>
    </source>
</evidence>
<evidence type="ECO:0000256" key="1">
    <source>
        <dbReference type="SAM" id="Phobius"/>
    </source>
</evidence>
<feature type="signal peptide" evidence="2">
    <location>
        <begin position="1"/>
        <end position="20"/>
    </location>
</feature>
<name>A0A1D3D5H4_9EIME</name>
<feature type="transmembrane region" description="Helical" evidence="1">
    <location>
        <begin position="73"/>
        <end position="91"/>
    </location>
</feature>
<keyword evidence="1" id="KW-1133">Transmembrane helix</keyword>
<dbReference type="AlphaFoldDB" id="A0A1D3D5H4"/>
<evidence type="ECO:0000313" key="4">
    <source>
        <dbReference type="Proteomes" id="UP000095192"/>
    </source>
</evidence>
<comment type="caution">
    <text evidence="3">The sequence shown here is derived from an EMBL/GenBank/DDBJ whole genome shotgun (WGS) entry which is preliminary data.</text>
</comment>
<dbReference type="VEuPathDB" id="ToxoDB:cyc_06615"/>
<reference evidence="3 4" key="1">
    <citation type="journal article" date="2016" name="BMC Genomics">
        <title>Comparative genomics reveals Cyclospora cayetanensis possesses coccidia-like metabolism and invasion components but unique surface antigens.</title>
        <authorList>
            <person name="Liu S."/>
            <person name="Wang L."/>
            <person name="Zheng H."/>
            <person name="Xu Z."/>
            <person name="Roellig D.M."/>
            <person name="Li N."/>
            <person name="Frace M.A."/>
            <person name="Tang K."/>
            <person name="Arrowood M.J."/>
            <person name="Moss D.M."/>
            <person name="Zhang L."/>
            <person name="Feng Y."/>
            <person name="Xiao L."/>
        </authorList>
    </citation>
    <scope>NUCLEOTIDE SEQUENCE [LARGE SCALE GENOMIC DNA]</scope>
    <source>
        <strain evidence="3 4">CHN_HEN01</strain>
    </source>
</reference>
<protein>
    <recommendedName>
        <fullName evidence="5">Transmembrane protein</fullName>
    </recommendedName>
</protein>
<dbReference type="Proteomes" id="UP000095192">
    <property type="component" value="Unassembled WGS sequence"/>
</dbReference>